<dbReference type="AlphaFoldDB" id="A0AAV8ZT21"/>
<dbReference type="Proteomes" id="UP001162156">
    <property type="component" value="Unassembled WGS sequence"/>
</dbReference>
<dbReference type="GO" id="GO:0034765">
    <property type="term" value="P:regulation of monoatomic ion transmembrane transport"/>
    <property type="evidence" value="ECO:0007669"/>
    <property type="project" value="TreeGrafter"/>
</dbReference>
<dbReference type="EMBL" id="JANEYF010000560">
    <property type="protein sequence ID" value="KAJ8969261.1"/>
    <property type="molecule type" value="Genomic_DNA"/>
</dbReference>
<comment type="caution">
    <text evidence="4">The sequence shown here is derived from an EMBL/GenBank/DDBJ whole genome shotgun (WGS) entry which is preliminary data.</text>
</comment>
<dbReference type="InterPro" id="IPR040445">
    <property type="entry name" value="Kir_TM"/>
</dbReference>
<dbReference type="Gene3D" id="1.10.287.70">
    <property type="match status" value="1"/>
</dbReference>
<sequence>RIRPYGPPIRNTKLRRRAILKNGEYNILPPKFPRRYLYYVKDIFTGLVDAEWKWTLQVMAIGFVGCWLIFTLIWWLIAFVHTDLHEDHLPPRQAETGKKIT</sequence>
<keyword evidence="1" id="KW-0851">Voltage-gated channel</keyword>
<evidence type="ECO:0000259" key="3">
    <source>
        <dbReference type="Pfam" id="PF01007"/>
    </source>
</evidence>
<keyword evidence="1" id="KW-0630">Potassium</keyword>
<dbReference type="SUPFAM" id="SSF81324">
    <property type="entry name" value="Voltage-gated potassium channels"/>
    <property type="match status" value="1"/>
</dbReference>
<keyword evidence="1" id="KW-0406">Ion transport</keyword>
<dbReference type="GO" id="GO:0005886">
    <property type="term" value="C:plasma membrane"/>
    <property type="evidence" value="ECO:0007669"/>
    <property type="project" value="TreeGrafter"/>
</dbReference>
<dbReference type="InterPro" id="IPR016449">
    <property type="entry name" value="K_chnl_inward-rec_Kir"/>
</dbReference>
<keyword evidence="1" id="KW-0407">Ion channel</keyword>
<dbReference type="GO" id="GO:0005242">
    <property type="term" value="F:inward rectifier potassium channel activity"/>
    <property type="evidence" value="ECO:0007669"/>
    <property type="project" value="InterPro"/>
</dbReference>
<keyword evidence="1 2" id="KW-0812">Transmembrane</keyword>
<accession>A0AAV8ZT21</accession>
<evidence type="ECO:0000313" key="4">
    <source>
        <dbReference type="EMBL" id="KAJ8969261.1"/>
    </source>
</evidence>
<dbReference type="Pfam" id="PF01007">
    <property type="entry name" value="IRK"/>
    <property type="match status" value="1"/>
</dbReference>
<feature type="non-terminal residue" evidence="4">
    <location>
        <position position="1"/>
    </location>
</feature>
<proteinExistence type="inferred from homology"/>
<dbReference type="GO" id="GO:1990573">
    <property type="term" value="P:potassium ion import across plasma membrane"/>
    <property type="evidence" value="ECO:0007669"/>
    <property type="project" value="TreeGrafter"/>
</dbReference>
<evidence type="ECO:0000256" key="1">
    <source>
        <dbReference type="RuleBase" id="RU003822"/>
    </source>
</evidence>
<comment type="subcellular location">
    <subcellularLocation>
        <location evidence="1">Membrane</location>
        <topology evidence="1">Multi-pass membrane protein</topology>
    </subcellularLocation>
</comment>
<dbReference type="PANTHER" id="PTHR11767:SF113">
    <property type="entry name" value="INWARDLY RECTIFYING POTASSIUM CHANNEL 2, ISOFORM D"/>
    <property type="match status" value="1"/>
</dbReference>
<feature type="domain" description="Potassium channel inwardly rectifying transmembrane" evidence="3">
    <location>
        <begin position="20"/>
        <end position="88"/>
    </location>
</feature>
<feature type="transmembrane region" description="Helical" evidence="2">
    <location>
        <begin position="54"/>
        <end position="77"/>
    </location>
</feature>
<evidence type="ECO:0000256" key="2">
    <source>
        <dbReference type="SAM" id="Phobius"/>
    </source>
</evidence>
<name>A0AAV8ZT21_9CUCU</name>
<comment type="similarity">
    <text evidence="1">Belongs to the inward rectifier-type potassium channel (TC 1.A.2.1) family.</text>
</comment>
<organism evidence="4 5">
    <name type="scientific">Rhamnusium bicolor</name>
    <dbReference type="NCBI Taxonomy" id="1586634"/>
    <lineage>
        <taxon>Eukaryota</taxon>
        <taxon>Metazoa</taxon>
        <taxon>Ecdysozoa</taxon>
        <taxon>Arthropoda</taxon>
        <taxon>Hexapoda</taxon>
        <taxon>Insecta</taxon>
        <taxon>Pterygota</taxon>
        <taxon>Neoptera</taxon>
        <taxon>Endopterygota</taxon>
        <taxon>Coleoptera</taxon>
        <taxon>Polyphaga</taxon>
        <taxon>Cucujiformia</taxon>
        <taxon>Chrysomeloidea</taxon>
        <taxon>Cerambycidae</taxon>
        <taxon>Lepturinae</taxon>
        <taxon>Rhagiini</taxon>
        <taxon>Rhamnusium</taxon>
    </lineage>
</organism>
<reference evidence="4" key="1">
    <citation type="journal article" date="2023" name="Insect Mol. Biol.">
        <title>Genome sequencing provides insights into the evolution of gene families encoding plant cell wall-degrading enzymes in longhorned beetles.</title>
        <authorList>
            <person name="Shin N.R."/>
            <person name="Okamura Y."/>
            <person name="Kirsch R."/>
            <person name="Pauchet Y."/>
        </authorList>
    </citation>
    <scope>NUCLEOTIDE SEQUENCE</scope>
    <source>
        <strain evidence="4">RBIC_L_NR</strain>
    </source>
</reference>
<keyword evidence="1" id="KW-0633">Potassium transport</keyword>
<protein>
    <recommendedName>
        <fullName evidence="3">Potassium channel inwardly rectifying transmembrane domain-containing protein</fullName>
    </recommendedName>
</protein>
<gene>
    <name evidence="4" type="ORF">NQ314_001844</name>
</gene>
<keyword evidence="1" id="KW-0813">Transport</keyword>
<keyword evidence="5" id="KW-1185">Reference proteome</keyword>
<keyword evidence="2" id="KW-1133">Transmembrane helix</keyword>
<keyword evidence="2" id="KW-0472">Membrane</keyword>
<dbReference type="GO" id="GO:0034702">
    <property type="term" value="C:monoatomic ion channel complex"/>
    <property type="evidence" value="ECO:0007669"/>
    <property type="project" value="UniProtKB-KW"/>
</dbReference>
<dbReference type="PANTHER" id="PTHR11767">
    <property type="entry name" value="INWARD RECTIFIER POTASSIUM CHANNEL"/>
    <property type="match status" value="1"/>
</dbReference>
<evidence type="ECO:0000313" key="5">
    <source>
        <dbReference type="Proteomes" id="UP001162156"/>
    </source>
</evidence>